<evidence type="ECO:0000313" key="1">
    <source>
        <dbReference type="EMBL" id="TKA01984.1"/>
    </source>
</evidence>
<comment type="caution">
    <text evidence="1">The sequence shown here is derived from an EMBL/GenBank/DDBJ whole genome shotgun (WGS) entry which is preliminary data.</text>
</comment>
<keyword evidence="2" id="KW-1185">Reference proteome</keyword>
<reference evidence="1 2" key="1">
    <citation type="submission" date="2019-04" db="EMBL/GenBank/DDBJ databases">
        <title>Streptomyces oryziradicis sp. nov., a novel actinomycete isolated from rhizosphere soil of rice (Oryza sativa L.).</title>
        <authorList>
            <person name="Li C."/>
        </authorList>
    </citation>
    <scope>NUCLEOTIDE SEQUENCE [LARGE SCALE GENOMIC DNA]</scope>
    <source>
        <strain evidence="1 2">NEAU-C40</strain>
    </source>
</reference>
<proteinExistence type="predicted"/>
<name>A0A4U0RZV3_9ACTN</name>
<evidence type="ECO:0000313" key="2">
    <source>
        <dbReference type="Proteomes" id="UP000305778"/>
    </source>
</evidence>
<organism evidence="1 2">
    <name type="scientific">Actinacidiphila oryziradicis</name>
    <dbReference type="NCBI Taxonomy" id="2571141"/>
    <lineage>
        <taxon>Bacteria</taxon>
        <taxon>Bacillati</taxon>
        <taxon>Actinomycetota</taxon>
        <taxon>Actinomycetes</taxon>
        <taxon>Kitasatosporales</taxon>
        <taxon>Streptomycetaceae</taxon>
        <taxon>Actinacidiphila</taxon>
    </lineage>
</organism>
<sequence length="66" mass="6960">MKQWINPRYTKALAALRRVQVSALPSSKTPECPNANCEGRGAIVVIDSNGTPFTVPCAACGSPEEG</sequence>
<dbReference type="EMBL" id="SUMC01000067">
    <property type="protein sequence ID" value="TKA01984.1"/>
    <property type="molecule type" value="Genomic_DNA"/>
</dbReference>
<dbReference type="AlphaFoldDB" id="A0A4U0RZV3"/>
<dbReference type="RefSeq" id="WP_136728998.1">
    <property type="nucleotide sequence ID" value="NZ_SUMC01000067.1"/>
</dbReference>
<dbReference type="Proteomes" id="UP000305778">
    <property type="component" value="Unassembled WGS sequence"/>
</dbReference>
<gene>
    <name evidence="1" type="ORF">FCI23_39630</name>
</gene>
<protein>
    <submittedName>
        <fullName evidence="1">Uncharacterized protein</fullName>
    </submittedName>
</protein>
<accession>A0A4U0RZV3</accession>